<evidence type="ECO:0008006" key="3">
    <source>
        <dbReference type="Google" id="ProtNLM"/>
    </source>
</evidence>
<dbReference type="Proteomes" id="UP000019678">
    <property type="component" value="Unassembled WGS sequence"/>
</dbReference>
<evidence type="ECO:0000313" key="2">
    <source>
        <dbReference type="Proteomes" id="UP000019678"/>
    </source>
</evidence>
<gene>
    <name evidence="1" type="ORF">CAP_2168</name>
</gene>
<organism evidence="1 2">
    <name type="scientific">Chondromyces apiculatus DSM 436</name>
    <dbReference type="NCBI Taxonomy" id="1192034"/>
    <lineage>
        <taxon>Bacteria</taxon>
        <taxon>Pseudomonadati</taxon>
        <taxon>Myxococcota</taxon>
        <taxon>Polyangia</taxon>
        <taxon>Polyangiales</taxon>
        <taxon>Polyangiaceae</taxon>
        <taxon>Chondromyces</taxon>
    </lineage>
</organism>
<accession>A0A017TBT9</accession>
<reference evidence="1 2" key="1">
    <citation type="submission" date="2013-05" db="EMBL/GenBank/DDBJ databases">
        <title>Genome assembly of Chondromyces apiculatus DSM 436.</title>
        <authorList>
            <person name="Sharma G."/>
            <person name="Khatri I."/>
            <person name="Kaur C."/>
            <person name="Mayilraj S."/>
            <person name="Subramanian S."/>
        </authorList>
    </citation>
    <scope>NUCLEOTIDE SEQUENCE [LARGE SCALE GENOMIC DNA]</scope>
    <source>
        <strain evidence="1 2">DSM 436</strain>
    </source>
</reference>
<dbReference type="AlphaFoldDB" id="A0A017TBT9"/>
<protein>
    <recommendedName>
        <fullName evidence="3">Transcription factor zinc-finger domain-containing protein</fullName>
    </recommendedName>
</protein>
<keyword evidence="2" id="KW-1185">Reference proteome</keyword>
<sequence>MHTVAAASGARVELERCDTCQGLWLDGPAIPAMCPTVSHLAERRFEVAVLGRQGAGISRCPRCDLVPFELDIIEVPLDFCIGCSGVWFDGDEHAEMVSLNATKASTVNTSRGGAYRSAPTEPAIKNHTACAGCSNVVPIKSTHMWESGPLCRTCHGERLLQETPPQAAASRSFAESFRLLLVAVHEHATLAPRL</sequence>
<dbReference type="STRING" id="1192034.CAP_2168"/>
<comment type="caution">
    <text evidence="1">The sequence shown here is derived from an EMBL/GenBank/DDBJ whole genome shotgun (WGS) entry which is preliminary data.</text>
</comment>
<dbReference type="EMBL" id="ASRX01000017">
    <property type="protein sequence ID" value="EYF06290.1"/>
    <property type="molecule type" value="Genomic_DNA"/>
</dbReference>
<proteinExistence type="predicted"/>
<name>A0A017TBT9_9BACT</name>
<evidence type="ECO:0000313" key="1">
    <source>
        <dbReference type="EMBL" id="EYF06290.1"/>
    </source>
</evidence>